<dbReference type="Proteomes" id="UP000319143">
    <property type="component" value="Unassembled WGS sequence"/>
</dbReference>
<dbReference type="OrthoDB" id="284224at2"/>
<keyword evidence="1" id="KW-0812">Transmembrane</keyword>
<feature type="transmembrane region" description="Helical" evidence="1">
    <location>
        <begin position="56"/>
        <end position="74"/>
    </location>
</feature>
<dbReference type="AlphaFoldDB" id="A0A5C6DZG5"/>
<accession>A0A5C6DZG5</accession>
<evidence type="ECO:0000313" key="3">
    <source>
        <dbReference type="Proteomes" id="UP000319143"/>
    </source>
</evidence>
<comment type="caution">
    <text evidence="2">The sequence shown here is derived from an EMBL/GenBank/DDBJ whole genome shotgun (WGS) entry which is preliminary data.</text>
</comment>
<dbReference type="RefSeq" id="WP_146525383.1">
    <property type="nucleotide sequence ID" value="NZ_SJPV01000002.1"/>
</dbReference>
<reference evidence="2 3" key="1">
    <citation type="submission" date="2019-02" db="EMBL/GenBank/DDBJ databases">
        <title>Deep-cultivation of Planctomycetes and their phenomic and genomic characterization uncovers novel biology.</title>
        <authorList>
            <person name="Wiegand S."/>
            <person name="Jogler M."/>
            <person name="Boedeker C."/>
            <person name="Pinto D."/>
            <person name="Vollmers J."/>
            <person name="Rivas-Marin E."/>
            <person name="Kohn T."/>
            <person name="Peeters S.H."/>
            <person name="Heuer A."/>
            <person name="Rast P."/>
            <person name="Oberbeckmann S."/>
            <person name="Bunk B."/>
            <person name="Jeske O."/>
            <person name="Meyerdierks A."/>
            <person name="Storesund J.E."/>
            <person name="Kallscheuer N."/>
            <person name="Luecker S."/>
            <person name="Lage O.M."/>
            <person name="Pohl T."/>
            <person name="Merkel B.J."/>
            <person name="Hornburger P."/>
            <person name="Mueller R.-W."/>
            <person name="Bruemmer F."/>
            <person name="Labrenz M."/>
            <person name="Spormann A.M."/>
            <person name="Op Den Camp H."/>
            <person name="Overmann J."/>
            <person name="Amann R."/>
            <person name="Jetten M.S.M."/>
            <person name="Mascher T."/>
            <person name="Medema M.H."/>
            <person name="Devos D.P."/>
            <person name="Kaster A.-K."/>
            <person name="Ovreas L."/>
            <person name="Rohde M."/>
            <person name="Galperin M.Y."/>
            <person name="Jogler C."/>
        </authorList>
    </citation>
    <scope>NUCLEOTIDE SEQUENCE [LARGE SCALE GENOMIC DNA]</scope>
    <source>
        <strain evidence="2 3">Poly41</strain>
    </source>
</reference>
<dbReference type="EMBL" id="SJPV01000002">
    <property type="protein sequence ID" value="TWU40851.1"/>
    <property type="molecule type" value="Genomic_DNA"/>
</dbReference>
<name>A0A5C6DZG5_9BACT</name>
<evidence type="ECO:0000256" key="1">
    <source>
        <dbReference type="SAM" id="Phobius"/>
    </source>
</evidence>
<keyword evidence="3" id="KW-1185">Reference proteome</keyword>
<protein>
    <submittedName>
        <fullName evidence="2">Uncharacterized protein</fullName>
    </submittedName>
</protein>
<keyword evidence="1" id="KW-1133">Transmembrane helix</keyword>
<gene>
    <name evidence="2" type="ORF">Poly41_16860</name>
</gene>
<sequence length="164" mass="18061">MIHFRVKPNVPVGIPPMIGVLASLWPLDGTLLAVVCLPLILITLSVAIATRSLRQLFYAITAFAILLSTILYNMPLRTAFAFSRSSFDQLADDVESGRSVDTPCWIGPIRICKAETYGNGVICLWTDDSPGGHTGFVRHGPSNLPFNLWSHSIMNDSWQFIAED</sequence>
<proteinExistence type="predicted"/>
<evidence type="ECO:0000313" key="2">
    <source>
        <dbReference type="EMBL" id="TWU40851.1"/>
    </source>
</evidence>
<feature type="transmembrane region" description="Helical" evidence="1">
    <location>
        <begin position="30"/>
        <end position="49"/>
    </location>
</feature>
<organism evidence="2 3">
    <name type="scientific">Novipirellula artificiosorum</name>
    <dbReference type="NCBI Taxonomy" id="2528016"/>
    <lineage>
        <taxon>Bacteria</taxon>
        <taxon>Pseudomonadati</taxon>
        <taxon>Planctomycetota</taxon>
        <taxon>Planctomycetia</taxon>
        <taxon>Pirellulales</taxon>
        <taxon>Pirellulaceae</taxon>
        <taxon>Novipirellula</taxon>
    </lineage>
</organism>
<keyword evidence="1" id="KW-0472">Membrane</keyword>